<organism evidence="5 6">
    <name type="scientific">Thelohanellus kitauei</name>
    <name type="common">Myxosporean</name>
    <dbReference type="NCBI Taxonomy" id="669202"/>
    <lineage>
        <taxon>Eukaryota</taxon>
        <taxon>Metazoa</taxon>
        <taxon>Cnidaria</taxon>
        <taxon>Myxozoa</taxon>
        <taxon>Myxosporea</taxon>
        <taxon>Bivalvulida</taxon>
        <taxon>Platysporina</taxon>
        <taxon>Myxobolidae</taxon>
        <taxon>Thelohanellus</taxon>
    </lineage>
</organism>
<accession>A0A0C2J8A8</accession>
<evidence type="ECO:0000259" key="4">
    <source>
        <dbReference type="PROSITE" id="PS50102"/>
    </source>
</evidence>
<evidence type="ECO:0000256" key="2">
    <source>
        <dbReference type="ARBA" id="ARBA00022884"/>
    </source>
</evidence>
<dbReference type="Proteomes" id="UP000031668">
    <property type="component" value="Unassembled WGS sequence"/>
</dbReference>
<feature type="domain" description="RRM" evidence="4">
    <location>
        <begin position="48"/>
        <end position="140"/>
    </location>
</feature>
<dbReference type="InterPro" id="IPR012677">
    <property type="entry name" value="Nucleotide-bd_a/b_plait_sf"/>
</dbReference>
<gene>
    <name evidence="5" type="ORF">RF11_02743</name>
</gene>
<evidence type="ECO:0000313" key="6">
    <source>
        <dbReference type="Proteomes" id="UP000031668"/>
    </source>
</evidence>
<dbReference type="SUPFAM" id="SSF54928">
    <property type="entry name" value="RNA-binding domain, RBD"/>
    <property type="match status" value="2"/>
</dbReference>
<dbReference type="SMART" id="SM00360">
    <property type="entry name" value="RRM"/>
    <property type="match status" value="2"/>
</dbReference>
<feature type="domain" description="RRM" evidence="4">
    <location>
        <begin position="147"/>
        <end position="224"/>
    </location>
</feature>
<comment type="caution">
    <text evidence="5">The sequence shown here is derived from an EMBL/GenBank/DDBJ whole genome shotgun (WGS) entry which is preliminary data.</text>
</comment>
<evidence type="ECO:0000313" key="5">
    <source>
        <dbReference type="EMBL" id="KII65323.1"/>
    </source>
</evidence>
<dbReference type="InterPro" id="IPR035979">
    <property type="entry name" value="RBD_domain_sf"/>
</dbReference>
<dbReference type="OMA" id="PECHTIF"/>
<name>A0A0C2J8A8_THEKT</name>
<dbReference type="EMBL" id="JWZT01003910">
    <property type="protein sequence ID" value="KII65323.1"/>
    <property type="molecule type" value="Genomic_DNA"/>
</dbReference>
<dbReference type="InterPro" id="IPR000504">
    <property type="entry name" value="RRM_dom"/>
</dbReference>
<dbReference type="PANTHER" id="PTHR23236:SF119">
    <property type="entry name" value="NUCLEAR RNA-BINDING PROTEIN SART-3"/>
    <property type="match status" value="1"/>
</dbReference>
<dbReference type="AlphaFoldDB" id="A0A0C2J8A8"/>
<proteinExistence type="predicted"/>
<dbReference type="PANTHER" id="PTHR23236">
    <property type="entry name" value="EUKARYOTIC TRANSLATION INITIATION FACTOR 4B/4H"/>
    <property type="match status" value="1"/>
</dbReference>
<evidence type="ECO:0000256" key="3">
    <source>
        <dbReference type="PROSITE-ProRule" id="PRU00176"/>
    </source>
</evidence>
<keyword evidence="2 3" id="KW-0694">RNA-binding</keyword>
<reference evidence="5 6" key="1">
    <citation type="journal article" date="2014" name="Genome Biol. Evol.">
        <title>The genome of the myxosporean Thelohanellus kitauei shows adaptations to nutrient acquisition within its fish host.</title>
        <authorList>
            <person name="Yang Y."/>
            <person name="Xiong J."/>
            <person name="Zhou Z."/>
            <person name="Huo F."/>
            <person name="Miao W."/>
            <person name="Ran C."/>
            <person name="Liu Y."/>
            <person name="Zhang J."/>
            <person name="Feng J."/>
            <person name="Wang M."/>
            <person name="Wang M."/>
            <person name="Wang L."/>
            <person name="Yao B."/>
        </authorList>
    </citation>
    <scope>NUCLEOTIDE SEQUENCE [LARGE SCALE GENOMIC DNA]</scope>
    <source>
        <strain evidence="5">Wuqing</strain>
    </source>
</reference>
<sequence>MKVARTSRKAKKNTVLKKKTHIKEKKVSKKIKKVETHLPIVKDEKEERTVFVNSFPYFSNKKKVEKFFGQFGEIASIRHRAITALDKENKYIVRKMMNQKQISSSSLYIEFKTKESADKAVESSGLSFQDQIIQIDYSNYNTKNMRNAIFVGNLSFQTTENDLWTHFSSCGQIKRARITIDKATNKPKGCGYVTFKESEALPFAYKLNGSTLKDRHIRVSRFSKKFTK</sequence>
<keyword evidence="1" id="KW-0677">Repeat</keyword>
<dbReference type="OrthoDB" id="442677at2759"/>
<dbReference type="PROSITE" id="PS50102">
    <property type="entry name" value="RRM"/>
    <property type="match status" value="2"/>
</dbReference>
<dbReference type="Pfam" id="PF00076">
    <property type="entry name" value="RRM_1"/>
    <property type="match status" value="1"/>
</dbReference>
<dbReference type="Gene3D" id="3.30.70.330">
    <property type="match status" value="2"/>
</dbReference>
<protein>
    <submittedName>
        <fullName evidence="5">RNA-binding protein 34</fullName>
    </submittedName>
</protein>
<evidence type="ECO:0000256" key="1">
    <source>
        <dbReference type="ARBA" id="ARBA00022737"/>
    </source>
</evidence>
<dbReference type="GO" id="GO:0003723">
    <property type="term" value="F:RNA binding"/>
    <property type="evidence" value="ECO:0007669"/>
    <property type="project" value="UniProtKB-UniRule"/>
</dbReference>
<keyword evidence="6" id="KW-1185">Reference proteome</keyword>